<dbReference type="InterPro" id="IPR009818">
    <property type="entry name" value="PAM2_motif"/>
</dbReference>
<dbReference type="eggNOG" id="ENOG502R3HI">
    <property type="taxonomic scope" value="Eukaryota"/>
</dbReference>
<dbReference type="InterPro" id="IPR003892">
    <property type="entry name" value="CUE"/>
</dbReference>
<evidence type="ECO:0000313" key="5">
    <source>
        <dbReference type="EnsemblPlants" id="Zm00001eb231640_P001"/>
    </source>
</evidence>
<protein>
    <submittedName>
        <fullName evidence="3">DNA polymerase V family</fullName>
    </submittedName>
</protein>
<dbReference type="EMBL" id="CM000781">
    <property type="protein sequence ID" value="AQK68261.1"/>
    <property type="molecule type" value="Genomic_DNA"/>
</dbReference>
<name>A0A1D6GZV5_MAIZE</name>
<dbReference type="Pfam" id="PF07145">
    <property type="entry name" value="PAM2"/>
    <property type="match status" value="1"/>
</dbReference>
<dbReference type="CDD" id="cd14371">
    <property type="entry name" value="CUE_CID7_like"/>
    <property type="match status" value="1"/>
</dbReference>
<sequence length="176" mass="18565">MSRSCEPRKPDWGFQLNPHAAPFVPSSTPSFAFAAASETLNQTTGSQNKTGSTTDDEATPDKSADAEYHLPDSLSLDFHAESLLAKPSVSAEPLSLSRAEAAAAAAATAPDSSVRLGGGSGVHHLPGAVSCLSHMFPDVSVDFIVHALRLQEFDFDFTVDMLSHLCEAYGYGHSAE</sequence>
<proteinExistence type="evidence at protein level"/>
<dbReference type="AlphaFoldDB" id="A0A1D6GZV5"/>
<feature type="compositionally biased region" description="Polar residues" evidence="1">
    <location>
        <begin position="38"/>
        <end position="53"/>
    </location>
</feature>
<evidence type="ECO:0000313" key="4">
    <source>
        <dbReference type="EMBL" id="AQK68261.1"/>
    </source>
</evidence>
<evidence type="ECO:0000313" key="3">
    <source>
        <dbReference type="EMBL" id="AQK68258.1"/>
    </source>
</evidence>
<dbReference type="InterPro" id="IPR038981">
    <property type="entry name" value="CID5/CID6"/>
</dbReference>
<feature type="region of interest" description="Disordered" evidence="1">
    <location>
        <begin position="34"/>
        <end position="65"/>
    </location>
</feature>
<dbReference type="OrthoDB" id="769720at2759"/>
<evidence type="ECO:0000313" key="6">
    <source>
        <dbReference type="Proteomes" id="UP000007305"/>
    </source>
</evidence>
<dbReference type="PANTHER" id="PTHR37252">
    <property type="entry name" value="POLYADENYLATE-BINDING PROTEIN-INTERACTING PROTEIN 6"/>
    <property type="match status" value="1"/>
</dbReference>
<evidence type="ECO:0000256" key="1">
    <source>
        <dbReference type="SAM" id="MobiDB-lite"/>
    </source>
</evidence>
<reference evidence="6" key="1">
    <citation type="journal article" date="2009" name="Science">
        <title>The B73 maize genome: complexity, diversity, and dynamics.</title>
        <authorList>
            <person name="Schnable P.S."/>
            <person name="Ware D."/>
            <person name="Fulton R.S."/>
            <person name="Stein J.C."/>
            <person name="Wei F."/>
            <person name="Pasternak S."/>
            <person name="Liang C."/>
            <person name="Zhang J."/>
            <person name="Fulton L."/>
            <person name="Graves T.A."/>
            <person name="Minx P."/>
            <person name="Reily A.D."/>
            <person name="Courtney L."/>
            <person name="Kruchowski S.S."/>
            <person name="Tomlinson C."/>
            <person name="Strong C."/>
            <person name="Delehaunty K."/>
            <person name="Fronick C."/>
            <person name="Courtney B."/>
            <person name="Rock S.M."/>
            <person name="Belter E."/>
            <person name="Du F."/>
            <person name="Kim K."/>
            <person name="Abbott R.M."/>
            <person name="Cotton M."/>
            <person name="Levy A."/>
            <person name="Marchetto P."/>
            <person name="Ochoa K."/>
            <person name="Jackson S.M."/>
            <person name="Gillam B."/>
            <person name="Chen W."/>
            <person name="Yan L."/>
            <person name="Higginbotham J."/>
            <person name="Cardenas M."/>
            <person name="Waligorski J."/>
            <person name="Applebaum E."/>
            <person name="Phelps L."/>
            <person name="Falcone J."/>
            <person name="Kanchi K."/>
            <person name="Thane T."/>
            <person name="Scimone A."/>
            <person name="Thane N."/>
            <person name="Henke J."/>
            <person name="Wang T."/>
            <person name="Ruppert J."/>
            <person name="Shah N."/>
            <person name="Rotter K."/>
            <person name="Hodges J."/>
            <person name="Ingenthron E."/>
            <person name="Cordes M."/>
            <person name="Kohlberg S."/>
            <person name="Sgro J."/>
            <person name="Delgado B."/>
            <person name="Mead K."/>
            <person name="Chinwalla A."/>
            <person name="Leonard S."/>
            <person name="Crouse K."/>
            <person name="Collura K."/>
            <person name="Kudrna D."/>
            <person name="Currie J."/>
            <person name="He R."/>
            <person name="Angelova A."/>
            <person name="Rajasekar S."/>
            <person name="Mueller T."/>
            <person name="Lomeli R."/>
            <person name="Scara G."/>
            <person name="Ko A."/>
            <person name="Delaney K."/>
            <person name="Wissotski M."/>
            <person name="Lopez G."/>
            <person name="Campos D."/>
            <person name="Braidotti M."/>
            <person name="Ashley E."/>
            <person name="Golser W."/>
            <person name="Kim H."/>
            <person name="Lee S."/>
            <person name="Lin J."/>
            <person name="Dujmic Z."/>
            <person name="Kim W."/>
            <person name="Talag J."/>
            <person name="Zuccolo A."/>
            <person name="Fan C."/>
            <person name="Sebastian A."/>
            <person name="Kramer M."/>
            <person name="Spiegel L."/>
            <person name="Nascimento L."/>
            <person name="Zutavern T."/>
            <person name="Miller B."/>
            <person name="Ambroise C."/>
            <person name="Muller S."/>
            <person name="Spooner W."/>
            <person name="Narechania A."/>
            <person name="Ren L."/>
            <person name="Wei S."/>
            <person name="Kumari S."/>
            <person name="Faga B."/>
            <person name="Levy M.J."/>
            <person name="McMahan L."/>
            <person name="Van Buren P."/>
            <person name="Vaughn M.W."/>
            <person name="Ying K."/>
            <person name="Yeh C.-T."/>
            <person name="Emrich S.J."/>
            <person name="Jia Y."/>
            <person name="Kalyanaraman A."/>
            <person name="Hsia A.-P."/>
            <person name="Barbazuk W.B."/>
            <person name="Baucom R.S."/>
            <person name="Brutnell T.P."/>
            <person name="Carpita N.C."/>
            <person name="Chaparro C."/>
            <person name="Chia J.-M."/>
            <person name="Deragon J.-M."/>
            <person name="Estill J.C."/>
            <person name="Fu Y."/>
            <person name="Jeddeloh J.A."/>
            <person name="Han Y."/>
            <person name="Lee H."/>
            <person name="Li P."/>
            <person name="Lisch D.R."/>
            <person name="Liu S."/>
            <person name="Liu Z."/>
            <person name="Nagel D.H."/>
            <person name="McCann M.C."/>
            <person name="SanMiguel P."/>
            <person name="Myers A.M."/>
            <person name="Nettleton D."/>
            <person name="Nguyen J."/>
            <person name="Penning B.W."/>
            <person name="Ponnala L."/>
            <person name="Schneider K.L."/>
            <person name="Schwartz D.C."/>
            <person name="Sharma A."/>
            <person name="Soderlund C."/>
            <person name="Springer N.M."/>
            <person name="Sun Q."/>
            <person name="Wang H."/>
            <person name="Waterman M."/>
            <person name="Westerman R."/>
            <person name="Wolfgruber T.K."/>
            <person name="Yang L."/>
            <person name="Yu Y."/>
            <person name="Zhang L."/>
            <person name="Zhou S."/>
            <person name="Zhu Q."/>
            <person name="Bennetzen J.L."/>
            <person name="Dawe R.K."/>
            <person name="Jiang J."/>
            <person name="Jiang N."/>
            <person name="Presting G.G."/>
            <person name="Wessler S.R."/>
            <person name="Aluru S."/>
            <person name="Martienssen R.A."/>
            <person name="Clifton S.W."/>
            <person name="McCombie W.R."/>
            <person name="Wing R.A."/>
            <person name="Wilson R.K."/>
        </authorList>
    </citation>
    <scope>NUCLEOTIDE SEQUENCE [LARGE SCALE GENOMIC DNA]</scope>
    <source>
        <strain evidence="6">cv. B73</strain>
    </source>
</reference>
<organism evidence="4">
    <name type="scientific">Zea mays</name>
    <name type="common">Maize</name>
    <dbReference type="NCBI Taxonomy" id="4577"/>
    <lineage>
        <taxon>Eukaryota</taxon>
        <taxon>Viridiplantae</taxon>
        <taxon>Streptophyta</taxon>
        <taxon>Embryophyta</taxon>
        <taxon>Tracheophyta</taxon>
        <taxon>Spermatophyta</taxon>
        <taxon>Magnoliopsida</taxon>
        <taxon>Liliopsida</taxon>
        <taxon>Poales</taxon>
        <taxon>Poaceae</taxon>
        <taxon>PACMAD clade</taxon>
        <taxon>Panicoideae</taxon>
        <taxon>Andropogonodae</taxon>
        <taxon>Andropogoneae</taxon>
        <taxon>Tripsacinae</taxon>
        <taxon>Zea</taxon>
    </lineage>
</organism>
<dbReference type="GeneID" id="107648862"/>
<dbReference type="Gramene" id="Zm00001eb231640_T001">
    <property type="protein sequence ID" value="Zm00001eb231640_P001"/>
    <property type="gene ID" value="Zm00001eb231640"/>
</dbReference>
<dbReference type="PANTHER" id="PTHR37252:SF3">
    <property type="entry name" value="POLYADENYLATE-BINDING PROTEIN-INTERACTING PROTEIN 6"/>
    <property type="match status" value="1"/>
</dbReference>
<reference evidence="5" key="4">
    <citation type="submission" date="2021-05" db="UniProtKB">
        <authorList>
            <consortium name="EnsemblPlants"/>
        </authorList>
    </citation>
    <scope>IDENTIFICATION</scope>
    <source>
        <strain evidence="5">cv. B73</strain>
    </source>
</reference>
<dbReference type="KEGG" id="zma:107648862"/>
<evidence type="ECO:0007829" key="7">
    <source>
        <dbReference type="PeptideAtlas" id="A0A1D6GZV5"/>
    </source>
</evidence>
<dbReference type="ExpressionAtlas" id="A0A1D6GZV5">
    <property type="expression patterns" value="baseline"/>
</dbReference>
<gene>
    <name evidence="5" type="primary">LOC107648862</name>
    <name evidence="3" type="ORF">ZEAMMB73_Zm00001d015196</name>
    <name evidence="4" type="ORF">ZEAMMB73_Zm00001d015197</name>
</gene>
<reference evidence="4" key="2">
    <citation type="submission" date="2015-12" db="EMBL/GenBank/DDBJ databases">
        <title>Update maize B73 reference genome by single molecule sequencing technologies.</title>
        <authorList>
            <consortium name="Maize Genome Sequencing Project"/>
            <person name="Ware D."/>
        </authorList>
    </citation>
    <scope>NUCLEOTIDE SEQUENCE</scope>
    <source>
        <tissue evidence="4">Seedling</tissue>
    </source>
</reference>
<evidence type="ECO:0000259" key="2">
    <source>
        <dbReference type="PROSITE" id="PS51140"/>
    </source>
</evidence>
<dbReference type="GO" id="GO:0043130">
    <property type="term" value="F:ubiquitin binding"/>
    <property type="evidence" value="ECO:0007669"/>
    <property type="project" value="InterPro"/>
</dbReference>
<feature type="domain" description="CUE" evidence="2">
    <location>
        <begin position="124"/>
        <end position="167"/>
    </location>
</feature>
<reference evidence="5" key="3">
    <citation type="submission" date="2019-07" db="EMBL/GenBank/DDBJ databases">
        <authorList>
            <person name="Seetharam A."/>
            <person name="Woodhouse M."/>
            <person name="Cannon E."/>
        </authorList>
    </citation>
    <scope>NUCLEOTIDE SEQUENCE [LARGE SCALE GENOMIC DNA]</scope>
    <source>
        <strain evidence="5">cv. B73</strain>
    </source>
</reference>
<dbReference type="PROSITE" id="PS51140">
    <property type="entry name" value="CUE"/>
    <property type="match status" value="1"/>
</dbReference>
<dbReference type="EnsemblPlants" id="Zm00001eb231640_T001">
    <property type="protein sequence ID" value="Zm00001eb231640_P001"/>
    <property type="gene ID" value="Zm00001eb231640"/>
</dbReference>
<dbReference type="RefSeq" id="NP_001310945.1">
    <property type="nucleotide sequence ID" value="NM_001324016.1"/>
</dbReference>
<dbReference type="InterPro" id="IPR041806">
    <property type="entry name" value="CID5/6/7_CUE"/>
</dbReference>
<keyword evidence="6" id="KW-1185">Reference proteome</keyword>
<keyword evidence="7" id="KW-1267">Proteomics identification</keyword>
<accession>A0A1D6GZV5</accession>
<dbReference type="PaxDb" id="4577-GRMZM2G054833_P01"/>
<dbReference type="EMBL" id="CM000781">
    <property type="protein sequence ID" value="AQK68258.1"/>
    <property type="molecule type" value="Genomic_DNA"/>
</dbReference>
<dbReference type="Proteomes" id="UP000007305">
    <property type="component" value="Chromosome 5"/>
</dbReference>